<feature type="region of interest" description="Disordered" evidence="7">
    <location>
        <begin position="1"/>
        <end position="27"/>
    </location>
</feature>
<keyword evidence="3" id="KW-0285">Flavoprotein</keyword>
<evidence type="ECO:0000313" key="8">
    <source>
        <dbReference type="EMBL" id="GAA2087775.1"/>
    </source>
</evidence>
<evidence type="ECO:0000256" key="6">
    <source>
        <dbReference type="ARBA" id="ARBA00023002"/>
    </source>
</evidence>
<comment type="cofactor">
    <cofactor evidence="1">
        <name>FAD</name>
        <dbReference type="ChEBI" id="CHEBI:57692"/>
    </cofactor>
</comment>
<keyword evidence="6" id="KW-0560">Oxidoreductase</keyword>
<dbReference type="EMBL" id="BAAAPZ010000002">
    <property type="protein sequence ID" value="GAA2087775.1"/>
    <property type="molecule type" value="Genomic_DNA"/>
</dbReference>
<keyword evidence="5" id="KW-0521">NADP</keyword>
<evidence type="ECO:0000256" key="2">
    <source>
        <dbReference type="ARBA" id="ARBA00010139"/>
    </source>
</evidence>
<dbReference type="Proteomes" id="UP001500984">
    <property type="component" value="Unassembled WGS sequence"/>
</dbReference>
<protein>
    <submittedName>
        <fullName evidence="8">NAD(P)/FAD-dependent oxidoreductase</fullName>
    </submittedName>
</protein>
<reference evidence="9" key="1">
    <citation type="journal article" date="2019" name="Int. J. Syst. Evol. Microbiol.">
        <title>The Global Catalogue of Microorganisms (GCM) 10K type strain sequencing project: providing services to taxonomists for standard genome sequencing and annotation.</title>
        <authorList>
            <consortium name="The Broad Institute Genomics Platform"/>
            <consortium name="The Broad Institute Genome Sequencing Center for Infectious Disease"/>
            <person name="Wu L."/>
            <person name="Ma J."/>
        </authorList>
    </citation>
    <scope>NUCLEOTIDE SEQUENCE [LARGE SCALE GENOMIC DNA]</scope>
    <source>
        <strain evidence="9">JCM 15900</strain>
    </source>
</reference>
<sequence length="624" mass="68987">MSTQPDTAEHTRTAQHTRPAEHAPATAEEVYRRYAEERDKRLAAEGQRSYVRIRDAFSEQPTDPYMPVAPRDAVHDEVEFTFVGGGFAGLLTAARVREAGFTGNADVRIVDSAGDLGGVWYWNRYPGLMCDTSSLIYMPLLEETGHRPTERYAHGPEISAHCRRIGRHYGLYDNALLHTAVTRATWLEDESKWLVETNRGDAFRTRYLGMGMGPLSVAKLPAIPGIEEFAGDWFHTSRWDYSVTGGTPEGGELTGLRGRRTAIIGTGATAIQAVPEVARAGAELFVFQRTPTSVDVRDNGPVDPEWFARISAQPGWQAAFLDNFTRNWDGHMLGEEGDVEDLIQDGWTDLGRRLRAAVRSVPPEQATPESVGAAVAAADLAKMDEIRARVDTLVEDPRTAEGLKAWYSQLCKRPGFHDEYLQSFNLPHVHLVDTDGQGVERITRDGVVVNGEEHPVDVIVYATGFEYANDPTAVNGFDIVGADGRTLAEHWAGGMRTLHGMQVHGFPNLFIQQLTQGAALSSNVPHNYTHAARAVGAILRRAQETGARRIEPTAEAEAAWVRMLLEESRPRDRSDCTPGYYNNEGRGADERSRYAVGYPAGAFAFFRHLETWRSSGDFAGLEFS</sequence>
<evidence type="ECO:0000256" key="3">
    <source>
        <dbReference type="ARBA" id="ARBA00022630"/>
    </source>
</evidence>
<comment type="similarity">
    <text evidence="2">Belongs to the FAD-binding monooxygenase family.</text>
</comment>
<dbReference type="InterPro" id="IPR036188">
    <property type="entry name" value="FAD/NAD-bd_sf"/>
</dbReference>
<dbReference type="Gene3D" id="3.50.50.60">
    <property type="entry name" value="FAD/NAD(P)-binding domain"/>
    <property type="match status" value="3"/>
</dbReference>
<evidence type="ECO:0000256" key="4">
    <source>
        <dbReference type="ARBA" id="ARBA00022827"/>
    </source>
</evidence>
<dbReference type="PRINTS" id="PR00411">
    <property type="entry name" value="PNDRDTASEI"/>
</dbReference>
<evidence type="ECO:0000256" key="5">
    <source>
        <dbReference type="ARBA" id="ARBA00022857"/>
    </source>
</evidence>
<dbReference type="PANTHER" id="PTHR43098">
    <property type="entry name" value="L-ORNITHINE N(5)-MONOOXYGENASE-RELATED"/>
    <property type="match status" value="1"/>
</dbReference>
<dbReference type="InterPro" id="IPR050775">
    <property type="entry name" value="FAD-binding_Monooxygenases"/>
</dbReference>
<evidence type="ECO:0000313" key="9">
    <source>
        <dbReference type="Proteomes" id="UP001500984"/>
    </source>
</evidence>
<comment type="caution">
    <text evidence="8">The sequence shown here is derived from an EMBL/GenBank/DDBJ whole genome shotgun (WGS) entry which is preliminary data.</text>
</comment>
<keyword evidence="9" id="KW-1185">Reference proteome</keyword>
<accession>A0ABP5HZ46</accession>
<organism evidence="8 9">
    <name type="scientific">Brevibacterium salitolerans</name>
    <dbReference type="NCBI Taxonomy" id="1403566"/>
    <lineage>
        <taxon>Bacteria</taxon>
        <taxon>Bacillati</taxon>
        <taxon>Actinomycetota</taxon>
        <taxon>Actinomycetes</taxon>
        <taxon>Micrococcales</taxon>
        <taxon>Brevibacteriaceae</taxon>
        <taxon>Brevibacterium</taxon>
    </lineage>
</organism>
<proteinExistence type="inferred from homology"/>
<evidence type="ECO:0000256" key="1">
    <source>
        <dbReference type="ARBA" id="ARBA00001974"/>
    </source>
</evidence>
<name>A0ABP5HZ46_9MICO</name>
<evidence type="ECO:0000256" key="7">
    <source>
        <dbReference type="SAM" id="MobiDB-lite"/>
    </source>
</evidence>
<gene>
    <name evidence="8" type="ORF">GCM10009823_02390</name>
</gene>
<dbReference type="Pfam" id="PF13450">
    <property type="entry name" value="NAD_binding_8"/>
    <property type="match status" value="1"/>
</dbReference>
<dbReference type="PANTHER" id="PTHR43098:SF2">
    <property type="entry name" value="FAD-BINDING MONOOXYGENASE AUSB-RELATED"/>
    <property type="match status" value="1"/>
</dbReference>
<dbReference type="RefSeq" id="WP_291792567.1">
    <property type="nucleotide sequence ID" value="NZ_BAAAPZ010000002.1"/>
</dbReference>
<keyword evidence="4" id="KW-0274">FAD</keyword>
<dbReference type="SUPFAM" id="SSF51905">
    <property type="entry name" value="FAD/NAD(P)-binding domain"/>
    <property type="match status" value="1"/>
</dbReference>